<dbReference type="EMBL" id="CP071793">
    <property type="protein sequence ID" value="QTD53738.1"/>
    <property type="molecule type" value="Genomic_DNA"/>
</dbReference>
<name>A0A8A4TX09_SULCO</name>
<dbReference type="CDD" id="cd00198">
    <property type="entry name" value="vWFA"/>
    <property type="match status" value="1"/>
</dbReference>
<protein>
    <submittedName>
        <fullName evidence="1">VWA domain-containing protein</fullName>
    </submittedName>
</protein>
<evidence type="ECO:0000313" key="1">
    <source>
        <dbReference type="EMBL" id="QTD53738.1"/>
    </source>
</evidence>
<dbReference type="AlphaFoldDB" id="A0A8A4TX09"/>
<reference evidence="1" key="1">
    <citation type="submission" date="2021-03" db="EMBL/GenBank/DDBJ databases">
        <title>Acanthopleuribacteraceae sp. M133.</title>
        <authorList>
            <person name="Wang G."/>
        </authorList>
    </citation>
    <scope>NUCLEOTIDE SEQUENCE</scope>
    <source>
        <strain evidence="1">M133</strain>
    </source>
</reference>
<dbReference type="InterPro" id="IPR036465">
    <property type="entry name" value="vWFA_dom_sf"/>
</dbReference>
<gene>
    <name evidence="1" type="ORF">J3U87_14895</name>
</gene>
<keyword evidence="2" id="KW-1185">Reference proteome</keyword>
<dbReference type="SUPFAM" id="SSF140864">
    <property type="entry name" value="TROVE domain-like"/>
    <property type="match status" value="1"/>
</dbReference>
<evidence type="ECO:0000313" key="2">
    <source>
        <dbReference type="Proteomes" id="UP000663929"/>
    </source>
</evidence>
<dbReference type="InterPro" id="IPR037214">
    <property type="entry name" value="TROVE_dom_sf"/>
</dbReference>
<dbReference type="KEGG" id="scor:J3U87_14895"/>
<organism evidence="1 2">
    <name type="scientific">Sulfidibacter corallicola</name>
    <dbReference type="NCBI Taxonomy" id="2818388"/>
    <lineage>
        <taxon>Bacteria</taxon>
        <taxon>Pseudomonadati</taxon>
        <taxon>Acidobacteriota</taxon>
        <taxon>Holophagae</taxon>
        <taxon>Acanthopleuribacterales</taxon>
        <taxon>Acanthopleuribacteraceae</taxon>
        <taxon>Sulfidibacter</taxon>
    </lineage>
</organism>
<accession>A0A8A4TX09</accession>
<dbReference type="SUPFAM" id="SSF53300">
    <property type="entry name" value="vWA-like"/>
    <property type="match status" value="1"/>
</dbReference>
<dbReference type="Proteomes" id="UP000663929">
    <property type="component" value="Chromosome"/>
</dbReference>
<sequence>MLSQQYERHSQQERDVRLSLINSLLTTPHRELKSVASFHTEALALDPLFYGHLAVWYLRTGQVRDHKEVFLATLLTSEWEAHRDAGFVMLADLPPYQVARVIEFMKVHRGKVPRSTRTAVVRYLRRRESDPSRFDRAALRARKAMKYLYATLHIKPADRANRILFRNDPPRDSLAYKLKTLTKAEEPVEQARMIVELNIPYTIAIGAVHQVTPTVLFAMVNQMSPQEVINHMSSLQKRGALDHADVKALIDRKLEQAQRDDRVSAYKAKVAIGEAKLDEETRERLDAITERKIREAGRITRSTALLVDKSASMNTAIEIGKRMAAMISSVTESDLHVVAFDTAPYPIVAQGTTLADWEKAFSWLRAGNCTSLGAGLLPLLKGRQPVEQIIVVTDEWENTHPYFVDVLARYRTELDINPDVLFIHVGNYRDTMSGVLTSAGVPVETYRFDGDYYALPNLLPLLSRPNRVDLLMDILAVPLPTRDDKAQVA</sequence>
<dbReference type="RefSeq" id="WP_237383838.1">
    <property type="nucleotide sequence ID" value="NZ_CP071793.1"/>
</dbReference>
<proteinExistence type="predicted"/>
<dbReference type="Gene3D" id="3.40.50.410">
    <property type="entry name" value="von Willebrand factor, type A domain"/>
    <property type="match status" value="1"/>
</dbReference>